<dbReference type="SUPFAM" id="SSF53448">
    <property type="entry name" value="Nucleotide-diphospho-sugar transferases"/>
    <property type="match status" value="1"/>
</dbReference>
<dbReference type="CDD" id="cd04186">
    <property type="entry name" value="GT_2_like_c"/>
    <property type="match status" value="1"/>
</dbReference>
<dbReference type="PANTHER" id="PTHR43179:SF7">
    <property type="entry name" value="RHAMNOSYLTRANSFERASE WBBL"/>
    <property type="match status" value="1"/>
</dbReference>
<sequence length="294" mass="32184">MPAPVEDRVAVVTVSYNSSRQLPEFLGSIRALDVPPAHTLIVDNASRDLDETRAAAAANGASLVELDRNLGYGGAVNAGVRGLPADIAYVLISNPDVALEPDALSTMLGVLEADERIGAVGPRILNEDGTVYPSARGIPSIRTGVGHALLVRSWPSNPWTRTYRGEREEGRRAAGWLSGSCLLVRRSAFEEVGGFDEAYFMYFEDVDLGYRLGRRGWTNLYEPSATVTHIGGLSTRAESTRMLQAHHESAIRFIGRKYSSWPFAPVRWALTVGLRTRFAIESWRAERASRRAAD</sequence>
<accession>A0A4P6FEJ3</accession>
<dbReference type="InterPro" id="IPR001173">
    <property type="entry name" value="Glyco_trans_2-like"/>
</dbReference>
<name>A0A4P6FEJ3_9MICO</name>
<evidence type="ECO:0000313" key="3">
    <source>
        <dbReference type="Proteomes" id="UP000291259"/>
    </source>
</evidence>
<proteinExistence type="predicted"/>
<dbReference type="InterPro" id="IPR029044">
    <property type="entry name" value="Nucleotide-diphossugar_trans"/>
</dbReference>
<feature type="domain" description="Glycosyltransferase 2-like" evidence="1">
    <location>
        <begin position="11"/>
        <end position="192"/>
    </location>
</feature>
<dbReference type="KEGG" id="agf:ET445_15870"/>
<gene>
    <name evidence="2" type="ORF">ET445_15870</name>
</gene>
<dbReference type="GO" id="GO:0016740">
    <property type="term" value="F:transferase activity"/>
    <property type="evidence" value="ECO:0007669"/>
    <property type="project" value="UniProtKB-KW"/>
</dbReference>
<dbReference type="AlphaFoldDB" id="A0A4P6FEJ3"/>
<dbReference type="Proteomes" id="UP000291259">
    <property type="component" value="Chromosome"/>
</dbReference>
<organism evidence="2 3">
    <name type="scientific">Agromyces protaetiae</name>
    <dbReference type="NCBI Taxonomy" id="2509455"/>
    <lineage>
        <taxon>Bacteria</taxon>
        <taxon>Bacillati</taxon>
        <taxon>Actinomycetota</taxon>
        <taxon>Actinomycetes</taxon>
        <taxon>Micrococcales</taxon>
        <taxon>Microbacteriaceae</taxon>
        <taxon>Agromyces</taxon>
    </lineage>
</organism>
<dbReference type="Gene3D" id="3.90.550.10">
    <property type="entry name" value="Spore Coat Polysaccharide Biosynthesis Protein SpsA, Chain A"/>
    <property type="match status" value="1"/>
</dbReference>
<protein>
    <submittedName>
        <fullName evidence="2">Glycosyltransferase family 2 protein</fullName>
    </submittedName>
</protein>
<evidence type="ECO:0000313" key="2">
    <source>
        <dbReference type="EMBL" id="QAY74592.1"/>
    </source>
</evidence>
<keyword evidence="3" id="KW-1185">Reference proteome</keyword>
<reference evidence="2 3" key="1">
    <citation type="submission" date="2019-01" db="EMBL/GenBank/DDBJ databases">
        <title>Genome sequencing of strain FW100M-8.</title>
        <authorList>
            <person name="Heo J."/>
            <person name="Kim S.-J."/>
            <person name="Kim J.-S."/>
            <person name="Hong S.-B."/>
            <person name="Kwon S.-W."/>
        </authorList>
    </citation>
    <scope>NUCLEOTIDE SEQUENCE [LARGE SCALE GENOMIC DNA]</scope>
    <source>
        <strain evidence="2 3">FW100M-8</strain>
    </source>
</reference>
<keyword evidence="2" id="KW-0808">Transferase</keyword>
<evidence type="ECO:0000259" key="1">
    <source>
        <dbReference type="Pfam" id="PF00535"/>
    </source>
</evidence>
<dbReference type="RefSeq" id="WP_129192136.1">
    <property type="nucleotide sequence ID" value="NZ_CP035491.1"/>
</dbReference>
<dbReference type="PANTHER" id="PTHR43179">
    <property type="entry name" value="RHAMNOSYLTRANSFERASE WBBL"/>
    <property type="match status" value="1"/>
</dbReference>
<dbReference type="Pfam" id="PF00535">
    <property type="entry name" value="Glycos_transf_2"/>
    <property type="match status" value="1"/>
</dbReference>
<dbReference type="EMBL" id="CP035491">
    <property type="protein sequence ID" value="QAY74592.1"/>
    <property type="molecule type" value="Genomic_DNA"/>
</dbReference>
<dbReference type="OrthoDB" id="9771846at2"/>